<dbReference type="GO" id="GO:0048038">
    <property type="term" value="F:quinone binding"/>
    <property type="evidence" value="ECO:0007669"/>
    <property type="project" value="TreeGrafter"/>
</dbReference>
<sequence length="251" mass="26540">MAKKLEGKIALVTGGSTGIGLATAQRFVSEGAYVYITGRRQPELDAAVKTIGSNVTAVQADASKLDDLDRLYAQIKQEKGRVDIVFANAGGGEFLPLGQITEEHFDKTFNTNVKGLLFTVQKALPLFPEAGGSIILNASIVSIKGIPAFGVYSATKAAVRSFARTWAAELKNRGIRVNVISPGPIETPAIDGLVKTKEERDAFLNGMAAQVPLGRVGQPDEIAKVAVFLASDDSSYVQGVELFVDGGMAQV</sequence>
<dbReference type="PRINTS" id="PR00080">
    <property type="entry name" value="SDRFAMILY"/>
</dbReference>
<comment type="similarity">
    <text evidence="1">Belongs to the short-chain dehydrogenases/reductases (SDR) family.</text>
</comment>
<evidence type="ECO:0000256" key="1">
    <source>
        <dbReference type="ARBA" id="ARBA00006484"/>
    </source>
</evidence>
<dbReference type="InterPro" id="IPR002347">
    <property type="entry name" value="SDR_fam"/>
</dbReference>
<dbReference type="NCBIfam" id="NF005559">
    <property type="entry name" value="PRK07231.1"/>
    <property type="match status" value="1"/>
</dbReference>
<dbReference type="PANTHER" id="PTHR42760">
    <property type="entry name" value="SHORT-CHAIN DEHYDROGENASES/REDUCTASES FAMILY MEMBER"/>
    <property type="match status" value="1"/>
</dbReference>
<proteinExistence type="inferred from homology"/>
<name>A0A239L6V6_9BACT</name>
<dbReference type="Proteomes" id="UP000198356">
    <property type="component" value="Unassembled WGS sequence"/>
</dbReference>
<evidence type="ECO:0000259" key="3">
    <source>
        <dbReference type="SMART" id="SM00822"/>
    </source>
</evidence>
<dbReference type="InterPro" id="IPR036291">
    <property type="entry name" value="NAD(P)-bd_dom_sf"/>
</dbReference>
<dbReference type="PROSITE" id="PS00061">
    <property type="entry name" value="ADH_SHORT"/>
    <property type="match status" value="1"/>
</dbReference>
<dbReference type="EMBL" id="FZOU01000006">
    <property type="protein sequence ID" value="SNT25254.1"/>
    <property type="molecule type" value="Genomic_DNA"/>
</dbReference>
<dbReference type="GO" id="GO:0016616">
    <property type="term" value="F:oxidoreductase activity, acting on the CH-OH group of donors, NAD or NADP as acceptor"/>
    <property type="evidence" value="ECO:0007669"/>
    <property type="project" value="TreeGrafter"/>
</dbReference>
<reference evidence="4 5" key="1">
    <citation type="submission" date="2017-06" db="EMBL/GenBank/DDBJ databases">
        <authorList>
            <person name="Kim H.J."/>
            <person name="Triplett B.A."/>
        </authorList>
    </citation>
    <scope>NUCLEOTIDE SEQUENCE [LARGE SCALE GENOMIC DNA]</scope>
    <source>
        <strain evidence="4 5">DSM 18704</strain>
    </source>
</reference>
<dbReference type="GO" id="GO:0006633">
    <property type="term" value="P:fatty acid biosynthetic process"/>
    <property type="evidence" value="ECO:0007669"/>
    <property type="project" value="TreeGrafter"/>
</dbReference>
<organism evidence="4 5">
    <name type="scientific">Granulicella rosea</name>
    <dbReference type="NCBI Taxonomy" id="474952"/>
    <lineage>
        <taxon>Bacteria</taxon>
        <taxon>Pseudomonadati</taxon>
        <taxon>Acidobacteriota</taxon>
        <taxon>Terriglobia</taxon>
        <taxon>Terriglobales</taxon>
        <taxon>Acidobacteriaceae</taxon>
        <taxon>Granulicella</taxon>
    </lineage>
</organism>
<dbReference type="Pfam" id="PF13561">
    <property type="entry name" value="adh_short_C2"/>
    <property type="match status" value="1"/>
</dbReference>
<keyword evidence="2" id="KW-0560">Oxidoreductase</keyword>
<dbReference type="SMART" id="SM00822">
    <property type="entry name" value="PKS_KR"/>
    <property type="match status" value="1"/>
</dbReference>
<gene>
    <name evidence="4" type="ORF">SAMN05421770_10698</name>
</gene>
<dbReference type="InterPro" id="IPR020904">
    <property type="entry name" value="Sc_DH/Rdtase_CS"/>
</dbReference>
<dbReference type="OrthoDB" id="111282at2"/>
<keyword evidence="5" id="KW-1185">Reference proteome</keyword>
<protein>
    <submittedName>
        <fullName evidence="4">NAD(P)-dependent dehydrogenase, short-chain alcohol dehydrogenase family</fullName>
    </submittedName>
</protein>
<dbReference type="PANTHER" id="PTHR42760:SF133">
    <property type="entry name" value="3-OXOACYL-[ACYL-CARRIER-PROTEIN] REDUCTASE"/>
    <property type="match status" value="1"/>
</dbReference>
<evidence type="ECO:0000256" key="2">
    <source>
        <dbReference type="ARBA" id="ARBA00023002"/>
    </source>
</evidence>
<evidence type="ECO:0000313" key="4">
    <source>
        <dbReference type="EMBL" id="SNT25254.1"/>
    </source>
</evidence>
<dbReference type="RefSeq" id="WP_089409437.1">
    <property type="nucleotide sequence ID" value="NZ_FZOU01000006.1"/>
</dbReference>
<feature type="domain" description="Ketoreductase" evidence="3">
    <location>
        <begin position="8"/>
        <end position="183"/>
    </location>
</feature>
<accession>A0A239L6V6</accession>
<evidence type="ECO:0000313" key="5">
    <source>
        <dbReference type="Proteomes" id="UP000198356"/>
    </source>
</evidence>
<dbReference type="AlphaFoldDB" id="A0A239L6V6"/>
<dbReference type="Gene3D" id="3.40.50.720">
    <property type="entry name" value="NAD(P)-binding Rossmann-like Domain"/>
    <property type="match status" value="1"/>
</dbReference>
<dbReference type="FunFam" id="3.40.50.720:FF:000084">
    <property type="entry name" value="Short-chain dehydrogenase reductase"/>
    <property type="match status" value="1"/>
</dbReference>
<dbReference type="InterPro" id="IPR057326">
    <property type="entry name" value="KR_dom"/>
</dbReference>
<dbReference type="SUPFAM" id="SSF51735">
    <property type="entry name" value="NAD(P)-binding Rossmann-fold domains"/>
    <property type="match status" value="1"/>
</dbReference>
<dbReference type="CDD" id="cd05233">
    <property type="entry name" value="SDR_c"/>
    <property type="match status" value="1"/>
</dbReference>
<dbReference type="PRINTS" id="PR00081">
    <property type="entry name" value="GDHRDH"/>
</dbReference>